<sequence length="97" mass="10971">MRFLLFLLFCLALVSSERKYGSRGDKFWSGRNKNTNPCKEKFGVTGPCLALFTKWGFNSTSGKCEEFTYGGCKGNGNKFDTEEECRNRCEVRGDAKT</sequence>
<dbReference type="PANTHER" id="PTHR10083:SF373">
    <property type="entry name" value="SERINE PEPTIDASE INHIBITOR, KUNITZ TYPE, 2"/>
    <property type="match status" value="1"/>
</dbReference>
<reference evidence="5 6" key="1">
    <citation type="submission" date="2023-08" db="EMBL/GenBank/DDBJ databases">
        <title>A Necator americanus chromosomal reference genome.</title>
        <authorList>
            <person name="Ilik V."/>
            <person name="Petrzelkova K.J."/>
            <person name="Pardy F."/>
            <person name="Fuh T."/>
            <person name="Niatou-Singa F.S."/>
            <person name="Gouil Q."/>
            <person name="Baker L."/>
            <person name="Ritchie M.E."/>
            <person name="Jex A.R."/>
            <person name="Gazzola D."/>
            <person name="Li H."/>
            <person name="Toshio Fujiwara R."/>
            <person name="Zhan B."/>
            <person name="Aroian R.V."/>
            <person name="Pafco B."/>
            <person name="Schwarz E.M."/>
        </authorList>
    </citation>
    <scope>NUCLEOTIDE SEQUENCE [LARGE SCALE GENOMIC DNA]</scope>
    <source>
        <strain evidence="5 6">Aroian</strain>
        <tissue evidence="5">Whole animal</tissue>
    </source>
</reference>
<dbReference type="EMBL" id="JAVFWL010000004">
    <property type="protein sequence ID" value="KAK6752870.1"/>
    <property type="molecule type" value="Genomic_DNA"/>
</dbReference>
<keyword evidence="3" id="KW-0732">Signal</keyword>
<feature type="chain" id="PRO_5045555827" description="BPTI/Kunitz inhibitor domain-containing protein" evidence="3">
    <location>
        <begin position="17"/>
        <end position="97"/>
    </location>
</feature>
<dbReference type="PROSITE" id="PS50279">
    <property type="entry name" value="BPTI_KUNITZ_2"/>
    <property type="match status" value="1"/>
</dbReference>
<dbReference type="InterPro" id="IPR050098">
    <property type="entry name" value="TFPI/VKTCI-like"/>
</dbReference>
<dbReference type="PRINTS" id="PR00759">
    <property type="entry name" value="BASICPTASE"/>
</dbReference>
<dbReference type="PROSITE" id="PS00280">
    <property type="entry name" value="BPTI_KUNITZ_1"/>
    <property type="match status" value="1"/>
</dbReference>
<dbReference type="Gene3D" id="4.10.410.10">
    <property type="entry name" value="Pancreatic trypsin inhibitor Kunitz domain"/>
    <property type="match status" value="1"/>
</dbReference>
<evidence type="ECO:0000259" key="4">
    <source>
        <dbReference type="PROSITE" id="PS50279"/>
    </source>
</evidence>
<dbReference type="CDD" id="cd00109">
    <property type="entry name" value="Kunitz-type"/>
    <property type="match status" value="1"/>
</dbReference>
<dbReference type="Pfam" id="PF00014">
    <property type="entry name" value="Kunitz_BPTI"/>
    <property type="match status" value="1"/>
</dbReference>
<evidence type="ECO:0000313" key="6">
    <source>
        <dbReference type="Proteomes" id="UP001303046"/>
    </source>
</evidence>
<dbReference type="Proteomes" id="UP001303046">
    <property type="component" value="Unassembled WGS sequence"/>
</dbReference>
<dbReference type="InterPro" id="IPR020901">
    <property type="entry name" value="Prtase_inh_Kunz-CS"/>
</dbReference>
<evidence type="ECO:0000256" key="3">
    <source>
        <dbReference type="SAM" id="SignalP"/>
    </source>
</evidence>
<evidence type="ECO:0000256" key="2">
    <source>
        <dbReference type="ARBA" id="ARBA00022900"/>
    </source>
</evidence>
<accession>A0ABR1DR09</accession>
<evidence type="ECO:0000256" key="1">
    <source>
        <dbReference type="ARBA" id="ARBA00022690"/>
    </source>
</evidence>
<organism evidence="5 6">
    <name type="scientific">Necator americanus</name>
    <name type="common">Human hookworm</name>
    <dbReference type="NCBI Taxonomy" id="51031"/>
    <lineage>
        <taxon>Eukaryota</taxon>
        <taxon>Metazoa</taxon>
        <taxon>Ecdysozoa</taxon>
        <taxon>Nematoda</taxon>
        <taxon>Chromadorea</taxon>
        <taxon>Rhabditida</taxon>
        <taxon>Rhabditina</taxon>
        <taxon>Rhabditomorpha</taxon>
        <taxon>Strongyloidea</taxon>
        <taxon>Ancylostomatidae</taxon>
        <taxon>Bunostominae</taxon>
        <taxon>Necator</taxon>
    </lineage>
</organism>
<feature type="signal peptide" evidence="3">
    <location>
        <begin position="1"/>
        <end position="16"/>
    </location>
</feature>
<keyword evidence="6" id="KW-1185">Reference proteome</keyword>
<name>A0ABR1DR09_NECAM</name>
<keyword evidence="1" id="KW-0646">Protease inhibitor</keyword>
<keyword evidence="2" id="KW-0722">Serine protease inhibitor</keyword>
<protein>
    <recommendedName>
        <fullName evidence="4">BPTI/Kunitz inhibitor domain-containing protein</fullName>
    </recommendedName>
</protein>
<dbReference type="SUPFAM" id="SSF57362">
    <property type="entry name" value="BPTI-like"/>
    <property type="match status" value="1"/>
</dbReference>
<gene>
    <name evidence="5" type="primary">Necator_chrIV.g17256</name>
    <name evidence="5" type="ORF">RB195_003958</name>
</gene>
<evidence type="ECO:0000313" key="5">
    <source>
        <dbReference type="EMBL" id="KAK6752870.1"/>
    </source>
</evidence>
<dbReference type="InterPro" id="IPR036880">
    <property type="entry name" value="Kunitz_BPTI_sf"/>
</dbReference>
<feature type="domain" description="BPTI/Kunitz inhibitor" evidence="4">
    <location>
        <begin position="38"/>
        <end position="89"/>
    </location>
</feature>
<proteinExistence type="predicted"/>
<dbReference type="PANTHER" id="PTHR10083">
    <property type="entry name" value="KUNITZ-TYPE PROTEASE INHIBITOR-RELATED"/>
    <property type="match status" value="1"/>
</dbReference>
<comment type="caution">
    <text evidence="5">The sequence shown here is derived from an EMBL/GenBank/DDBJ whole genome shotgun (WGS) entry which is preliminary data.</text>
</comment>
<dbReference type="InterPro" id="IPR002223">
    <property type="entry name" value="Kunitz_BPTI"/>
</dbReference>
<dbReference type="SMART" id="SM00131">
    <property type="entry name" value="KU"/>
    <property type="match status" value="1"/>
</dbReference>